<gene>
    <name evidence="2" type="ORF">HSBGL_1920</name>
</gene>
<protein>
    <submittedName>
        <fullName evidence="2">Uncharacterized protein</fullName>
    </submittedName>
</protein>
<feature type="transmembrane region" description="Helical" evidence="1">
    <location>
        <begin position="12"/>
        <end position="36"/>
    </location>
</feature>
<sequence length="95" mass="10555">MDRKRPTDSEYTFNPVLLILGATFALLAWNGAIGFLENVIPVVVELDGEMPTAMTVENAFVFAAFFVSLAAYTRGLDRFVIGGMRELLYRLYTGV</sequence>
<keyword evidence="1" id="KW-0472">Membrane</keyword>
<evidence type="ECO:0000313" key="2">
    <source>
        <dbReference type="EMBL" id="QSG12330.1"/>
    </source>
</evidence>
<accession>A0A897ND40</accession>
<organism evidence="2 3">
    <name type="scientific">Halapricum desulfuricans</name>
    <dbReference type="NCBI Taxonomy" id="2841257"/>
    <lineage>
        <taxon>Archaea</taxon>
        <taxon>Methanobacteriati</taxon>
        <taxon>Methanobacteriota</taxon>
        <taxon>Stenosarchaea group</taxon>
        <taxon>Halobacteria</taxon>
        <taxon>Halobacteriales</taxon>
        <taxon>Haloarculaceae</taxon>
        <taxon>Halapricum</taxon>
    </lineage>
</organism>
<evidence type="ECO:0000256" key="1">
    <source>
        <dbReference type="SAM" id="Phobius"/>
    </source>
</evidence>
<reference evidence="2" key="1">
    <citation type="submission" date="2020-11" db="EMBL/GenBank/DDBJ databases">
        <title>Carbohydrate-dependent, anaerobic sulfur respiration: A novel catabolism in halophilic archaea.</title>
        <authorList>
            <person name="Sorokin D.Y."/>
            <person name="Messina E."/>
            <person name="Smedile F."/>
            <person name="La Cono V."/>
            <person name="Hallsworth J.E."/>
            <person name="Yakimov M.M."/>
        </authorList>
    </citation>
    <scope>NUCLEOTIDE SEQUENCE</scope>
    <source>
        <strain evidence="2">HSR-Bgl</strain>
    </source>
</reference>
<feature type="transmembrane region" description="Helical" evidence="1">
    <location>
        <begin position="56"/>
        <end position="75"/>
    </location>
</feature>
<evidence type="ECO:0000313" key="3">
    <source>
        <dbReference type="Proteomes" id="UP000663305"/>
    </source>
</evidence>
<keyword evidence="1" id="KW-1133">Transmembrane helix</keyword>
<dbReference type="EMBL" id="CP064789">
    <property type="protein sequence ID" value="QSG12330.1"/>
    <property type="molecule type" value="Genomic_DNA"/>
</dbReference>
<name>A0A897ND40_9EURY</name>
<keyword evidence="1" id="KW-0812">Transmembrane</keyword>
<dbReference type="Proteomes" id="UP000663305">
    <property type="component" value="Chromosome"/>
</dbReference>
<dbReference type="AlphaFoldDB" id="A0A897ND40"/>
<proteinExistence type="predicted"/>